<accession>A0A0F6CLN5</accession>
<evidence type="ECO:0000313" key="2">
    <source>
        <dbReference type="EMBL" id="AHC00008.1"/>
    </source>
</evidence>
<dbReference type="Proteomes" id="UP000018735">
    <property type="component" value="Chromosome"/>
</dbReference>
<evidence type="ECO:0000259" key="1">
    <source>
        <dbReference type="Pfam" id="PF13336"/>
    </source>
</evidence>
<protein>
    <submittedName>
        <fullName evidence="2">Acetyl-CoA hydrolase/transferase C-terminal domain</fullName>
    </submittedName>
</protein>
<dbReference type="KEGG" id="mgz:GCW_02130"/>
<proteinExistence type="predicted"/>
<dbReference type="InterPro" id="IPR026888">
    <property type="entry name" value="AcetylCoA_hyd_C"/>
</dbReference>
<dbReference type="InterPro" id="IPR046433">
    <property type="entry name" value="ActCoA_hydro"/>
</dbReference>
<dbReference type="PANTHER" id="PTHR21432">
    <property type="entry name" value="ACETYL-COA HYDROLASE-RELATED"/>
    <property type="match status" value="1"/>
</dbReference>
<keyword evidence="2" id="KW-0378">Hydrolase</keyword>
<dbReference type="EMBL" id="CP006916">
    <property type="protein sequence ID" value="AHC00008.1"/>
    <property type="molecule type" value="Genomic_DNA"/>
</dbReference>
<dbReference type="InterPro" id="IPR037171">
    <property type="entry name" value="NagB/RpiA_transferase-like"/>
</dbReference>
<dbReference type="GO" id="GO:0016787">
    <property type="term" value="F:hydrolase activity"/>
    <property type="evidence" value="ECO:0007669"/>
    <property type="project" value="UniProtKB-KW"/>
</dbReference>
<dbReference type="AlphaFoldDB" id="A0A0F6CLN5"/>
<dbReference type="Gene3D" id="3.40.1080.20">
    <property type="entry name" value="Acetyl-CoA hydrolase/transferase C-terminal domain"/>
    <property type="match status" value="1"/>
</dbReference>
<dbReference type="InterPro" id="IPR038460">
    <property type="entry name" value="AcetylCoA_hyd_C_sf"/>
</dbReference>
<dbReference type="HOGENOM" id="CLU_2585893_0_0_14"/>
<dbReference type="SUPFAM" id="SSF100950">
    <property type="entry name" value="NagB/RpiA/CoA transferase-like"/>
    <property type="match status" value="1"/>
</dbReference>
<gene>
    <name evidence="2" type="ORF">GCW_02130</name>
</gene>
<keyword evidence="2" id="KW-0808">Transferase</keyword>
<sequence>MYELLDRNRTLSSYPIDYVNDPSVIAKNDNVVSINSTIEIDLTGACNAEHLKGHQYSASGGQLNFVRGHIYLKMVNQLLL</sequence>
<organism evidence="2 3">
    <name type="scientific">Mycoplasmoides gallisepticum S6</name>
    <dbReference type="NCBI Taxonomy" id="1006581"/>
    <lineage>
        <taxon>Bacteria</taxon>
        <taxon>Bacillati</taxon>
        <taxon>Mycoplasmatota</taxon>
        <taxon>Mycoplasmoidales</taxon>
        <taxon>Mycoplasmoidaceae</taxon>
        <taxon>Mycoplasmoides</taxon>
    </lineage>
</organism>
<reference evidence="2 3" key="1">
    <citation type="journal article" date="2011" name="PLoS ONE">
        <title>Core proteome of the minimal cell: comparative proteomics of three mollicute species.</title>
        <authorList>
            <person name="Fisunov G.Y."/>
            <person name="Alexeev D.G."/>
            <person name="Bazaleev N.A."/>
            <person name="Ladygina V.G."/>
            <person name="Galyamina M.A."/>
            <person name="Kondratov I.G."/>
            <person name="Zhukova N.A."/>
            <person name="Serebryakova M.V."/>
            <person name="Demina I.A."/>
            <person name="Govorun V.M."/>
        </authorList>
    </citation>
    <scope>NUCLEOTIDE SEQUENCE [LARGE SCALE GENOMIC DNA]</scope>
    <source>
        <strain evidence="2 3">S6</strain>
    </source>
</reference>
<dbReference type="GO" id="GO:0008775">
    <property type="term" value="F:acetate CoA-transferase activity"/>
    <property type="evidence" value="ECO:0007669"/>
    <property type="project" value="InterPro"/>
</dbReference>
<dbReference type="Pfam" id="PF13336">
    <property type="entry name" value="AcetylCoA_hyd_C"/>
    <property type="match status" value="1"/>
</dbReference>
<dbReference type="PANTHER" id="PTHR21432:SF20">
    <property type="entry name" value="ACETYL-COA HYDROLASE"/>
    <property type="match status" value="1"/>
</dbReference>
<dbReference type="eggNOG" id="COG0427">
    <property type="taxonomic scope" value="Bacteria"/>
</dbReference>
<name>A0A0F6CLN5_MYCGL</name>
<evidence type="ECO:0000313" key="3">
    <source>
        <dbReference type="Proteomes" id="UP000018735"/>
    </source>
</evidence>
<feature type="domain" description="Acetyl-CoA hydrolase/transferase C-terminal" evidence="1">
    <location>
        <begin position="1"/>
        <end position="70"/>
    </location>
</feature>
<dbReference type="GO" id="GO:0006083">
    <property type="term" value="P:acetate metabolic process"/>
    <property type="evidence" value="ECO:0007669"/>
    <property type="project" value="InterPro"/>
</dbReference>